<comment type="caution">
    <text evidence="1">The sequence shown here is derived from an EMBL/GenBank/DDBJ whole genome shotgun (WGS) entry which is preliminary data.</text>
</comment>
<dbReference type="AlphaFoldDB" id="B3JJP1"/>
<organism evidence="1 2">
    <name type="scientific">Phocaeicola coprocola DSM 17136</name>
    <dbReference type="NCBI Taxonomy" id="470145"/>
    <lineage>
        <taxon>Bacteria</taxon>
        <taxon>Pseudomonadati</taxon>
        <taxon>Bacteroidota</taxon>
        <taxon>Bacteroidia</taxon>
        <taxon>Bacteroidales</taxon>
        <taxon>Bacteroidaceae</taxon>
        <taxon>Phocaeicola</taxon>
    </lineage>
</organism>
<dbReference type="EMBL" id="ABIY02000086">
    <property type="protein sequence ID" value="EDV00970.1"/>
    <property type="molecule type" value="Genomic_DNA"/>
</dbReference>
<evidence type="ECO:0000313" key="2">
    <source>
        <dbReference type="Proteomes" id="UP000003146"/>
    </source>
</evidence>
<sequence>MTCRTLEEFYHIDGHTFEKQYKEVLSGYRNWEQLSHAGEWMLFPENMGPYLAIDETSLSNGELYTFVTNRDACTRECSLVAVVAGTKSEDVMGQ</sequence>
<accession>B3JJP1</accession>
<dbReference type="STRING" id="470145.BACCOP_02112"/>
<evidence type="ECO:0008006" key="3">
    <source>
        <dbReference type="Google" id="ProtNLM"/>
    </source>
</evidence>
<gene>
    <name evidence="1" type="ORF">BACCOP_02112</name>
</gene>
<dbReference type="Proteomes" id="UP000003146">
    <property type="component" value="Unassembled WGS sequence"/>
</dbReference>
<name>B3JJP1_9BACT</name>
<reference evidence="1 2" key="1">
    <citation type="submission" date="2008-04" db="EMBL/GenBank/DDBJ databases">
        <title>Draft genome sequence of Bacteroides coprocola (DSM 17136).</title>
        <authorList>
            <person name="Sudarsanam P."/>
            <person name="Ley R."/>
            <person name="Guruge J."/>
            <person name="Turnbaugh P.J."/>
            <person name="Mahowald M."/>
            <person name="Liep D."/>
            <person name="Gordon J."/>
        </authorList>
    </citation>
    <scope>NUCLEOTIDE SEQUENCE [LARGE SCALE GENOMIC DNA]</scope>
    <source>
        <strain evidence="1 2">DSM 17136</strain>
    </source>
</reference>
<evidence type="ECO:0000313" key="1">
    <source>
        <dbReference type="EMBL" id="EDV00970.1"/>
    </source>
</evidence>
<dbReference type="eggNOG" id="COG3464">
    <property type="taxonomic scope" value="Bacteria"/>
</dbReference>
<proteinExistence type="predicted"/>
<protein>
    <recommendedName>
        <fullName evidence="3">Transposase</fullName>
    </recommendedName>
</protein>
<reference evidence="1 2" key="2">
    <citation type="submission" date="2008-04" db="EMBL/GenBank/DDBJ databases">
        <authorList>
            <person name="Fulton L."/>
            <person name="Clifton S."/>
            <person name="Fulton B."/>
            <person name="Xu J."/>
            <person name="Minx P."/>
            <person name="Pepin K.H."/>
            <person name="Johnson M."/>
            <person name="Thiruvilangam P."/>
            <person name="Bhonagiri V."/>
            <person name="Nash W.E."/>
            <person name="Mardis E.R."/>
            <person name="Wilson R.K."/>
        </authorList>
    </citation>
    <scope>NUCLEOTIDE SEQUENCE [LARGE SCALE GENOMIC DNA]</scope>
    <source>
        <strain evidence="1 2">DSM 17136</strain>
    </source>
</reference>
<dbReference type="HOGENOM" id="CLU_042767_2_0_10"/>